<comment type="similarity">
    <text evidence="1">Belongs to the neutral sphingomyelinase family.</text>
</comment>
<dbReference type="SUPFAM" id="SSF56219">
    <property type="entry name" value="DNase I-like"/>
    <property type="match status" value="1"/>
</dbReference>
<name>A0A7Z0EQB3_9ACTN</name>
<reference evidence="6 7" key="1">
    <citation type="submission" date="2020-07" db="EMBL/GenBank/DDBJ databases">
        <title>Sequencing the genomes of 1000 actinobacteria strains.</title>
        <authorList>
            <person name="Klenk H.-P."/>
        </authorList>
    </citation>
    <scope>NUCLEOTIDE SEQUENCE [LARGE SCALE GENOMIC DNA]</scope>
    <source>
        <strain evidence="6 7">DSM 44442</strain>
    </source>
</reference>
<dbReference type="GO" id="GO:0004767">
    <property type="term" value="F:sphingomyelin phosphodiesterase activity"/>
    <property type="evidence" value="ECO:0007669"/>
    <property type="project" value="InterPro"/>
</dbReference>
<dbReference type="InterPro" id="IPR038772">
    <property type="entry name" value="Sph/SMPD2-like"/>
</dbReference>
<keyword evidence="2 4" id="KW-0732">Signal</keyword>
<dbReference type="Proteomes" id="UP000572051">
    <property type="component" value="Unassembled WGS sequence"/>
</dbReference>
<feature type="chain" id="PRO_5031017866" evidence="4">
    <location>
        <begin position="27"/>
        <end position="316"/>
    </location>
</feature>
<comment type="caution">
    <text evidence="6">The sequence shown here is derived from an EMBL/GenBank/DDBJ whole genome shotgun (WGS) entry which is preliminary data.</text>
</comment>
<dbReference type="PANTHER" id="PTHR16320:SF23">
    <property type="entry name" value="SPHINGOMYELINASE C 1"/>
    <property type="match status" value="1"/>
</dbReference>
<organism evidence="6 7">
    <name type="scientific">Nocardiopsis aegyptia</name>
    <dbReference type="NCBI Taxonomy" id="220378"/>
    <lineage>
        <taxon>Bacteria</taxon>
        <taxon>Bacillati</taxon>
        <taxon>Actinomycetota</taxon>
        <taxon>Actinomycetes</taxon>
        <taxon>Streptosporangiales</taxon>
        <taxon>Nocardiopsidaceae</taxon>
        <taxon>Nocardiopsis</taxon>
    </lineage>
</organism>
<keyword evidence="7" id="KW-1185">Reference proteome</keyword>
<dbReference type="EMBL" id="JACCFS010000001">
    <property type="protein sequence ID" value="NYJ36338.1"/>
    <property type="molecule type" value="Genomic_DNA"/>
</dbReference>
<feature type="signal peptide" evidence="4">
    <location>
        <begin position="1"/>
        <end position="26"/>
    </location>
</feature>
<dbReference type="CDD" id="cd09078">
    <property type="entry name" value="nSMase"/>
    <property type="match status" value="1"/>
</dbReference>
<dbReference type="GO" id="GO:0005576">
    <property type="term" value="C:extracellular region"/>
    <property type="evidence" value="ECO:0007669"/>
    <property type="project" value="InterPro"/>
</dbReference>
<protein>
    <submittedName>
        <fullName evidence="6">Sphingomyelin phosphodiesterase</fullName>
    </submittedName>
</protein>
<keyword evidence="3" id="KW-0378">Hydrolase</keyword>
<evidence type="ECO:0000259" key="5">
    <source>
        <dbReference type="Pfam" id="PF03372"/>
    </source>
</evidence>
<dbReference type="Pfam" id="PF03372">
    <property type="entry name" value="Exo_endo_phos"/>
    <property type="match status" value="1"/>
</dbReference>
<evidence type="ECO:0000313" key="7">
    <source>
        <dbReference type="Proteomes" id="UP000572051"/>
    </source>
</evidence>
<dbReference type="Gene3D" id="3.60.10.10">
    <property type="entry name" value="Endonuclease/exonuclease/phosphatase"/>
    <property type="match status" value="1"/>
</dbReference>
<proteinExistence type="inferred from homology"/>
<accession>A0A7Z0EQB3</accession>
<dbReference type="InterPro" id="IPR005135">
    <property type="entry name" value="Endo/exonuclease/phosphatase"/>
</dbReference>
<dbReference type="RefSeq" id="WP_179826171.1">
    <property type="nucleotide sequence ID" value="NZ_JACCFS010000001.1"/>
</dbReference>
<evidence type="ECO:0000256" key="3">
    <source>
        <dbReference type="ARBA" id="ARBA00022801"/>
    </source>
</evidence>
<evidence type="ECO:0000313" key="6">
    <source>
        <dbReference type="EMBL" id="NYJ36338.1"/>
    </source>
</evidence>
<evidence type="ECO:0000256" key="2">
    <source>
        <dbReference type="ARBA" id="ARBA00022729"/>
    </source>
</evidence>
<dbReference type="InterPro" id="IPR036691">
    <property type="entry name" value="Endo/exonu/phosph_ase_sf"/>
</dbReference>
<dbReference type="AlphaFoldDB" id="A0A7Z0EQB3"/>
<sequence>MYRRTAPALIVALILPLFVAAGPAAADSGPSPRIATYNAYLLPRALYPNWGQEIRADLIARDGVVSGQDVVVLQELFDNSSAEVLRAGIAEEYPHGTPVVGRSRSGWDATTGYRGHTTTNGGVSVHSVWPIVRREQHIFTRSCGSDWFANKGFARVELDTPDGPLHVIGTHMQSEDGSCADGEDEDVRTHQLGQIRAVVDEIPDDEPVYVAGDLNIVGGSGEWDRALKRLDAVEPAHSGAPYSWDTGTNSIAEYNYPDWGPQHLDHVLPIRGSAVPASFTNETRDVKSEPWSVSSWGRTYTYDDYSDHYPVFGTAG</sequence>
<evidence type="ECO:0000256" key="1">
    <source>
        <dbReference type="ARBA" id="ARBA00006335"/>
    </source>
</evidence>
<dbReference type="NCBIfam" id="TIGR03395">
    <property type="entry name" value="sphingomy"/>
    <property type="match status" value="1"/>
</dbReference>
<evidence type="ECO:0000256" key="4">
    <source>
        <dbReference type="SAM" id="SignalP"/>
    </source>
</evidence>
<feature type="domain" description="Endonuclease/exonuclease/phosphatase" evidence="5">
    <location>
        <begin position="35"/>
        <end position="308"/>
    </location>
</feature>
<dbReference type="PANTHER" id="PTHR16320">
    <property type="entry name" value="SPHINGOMYELINASE FAMILY MEMBER"/>
    <property type="match status" value="1"/>
</dbReference>
<dbReference type="InterPro" id="IPR017766">
    <property type="entry name" value="Sphingomyelinase/PLipase_C"/>
</dbReference>
<gene>
    <name evidence="6" type="ORF">HNR10_004219</name>
</gene>